<reference evidence="2 3" key="1">
    <citation type="submission" date="2018-01" db="EMBL/GenBank/DDBJ databases">
        <title>Whole genome analyses suggest that Burkholderia sensu lato contains two further novel genera in the rhizoxinica-symbiotica group Mycetohabitans gen. nov., and Trinickia gen. nov.: implications for the evolution of diazotrophy and nodulation in the Burkholderiaceae.</title>
        <authorList>
            <person name="Estrada-de los Santos P."/>
            <person name="Palmer M."/>
            <person name="Chavez-Ramirez B."/>
            <person name="Beukes C."/>
            <person name="Steenkamp E.T."/>
            <person name="Hirsch A.M."/>
            <person name="Manyaka P."/>
            <person name="Maluk M."/>
            <person name="Lafos M."/>
            <person name="Crook M."/>
            <person name="Gross E."/>
            <person name="Simon M.F."/>
            <person name="Bueno dos Reis Junior F."/>
            <person name="Poole P.S."/>
            <person name="Venter S.N."/>
            <person name="James E.K."/>
        </authorList>
    </citation>
    <scope>NUCLEOTIDE SEQUENCE [LARGE SCALE GENOMIC DNA]</scope>
    <source>
        <strain evidence="2 3">JPY 581</strain>
    </source>
</reference>
<protein>
    <submittedName>
        <fullName evidence="2">Uncharacterized protein</fullName>
    </submittedName>
</protein>
<dbReference type="RefSeq" id="WP_102606688.1">
    <property type="nucleotide sequence ID" value="NZ_KB890175.1"/>
</dbReference>
<comment type="caution">
    <text evidence="2">The sequence shown here is derived from an EMBL/GenBank/DDBJ whole genome shotgun (WGS) entry which is preliminary data.</text>
</comment>
<proteinExistence type="predicted"/>
<accession>A0A2N7X986</accession>
<organism evidence="2 3">
    <name type="scientific">Trinickia symbiotica</name>
    <dbReference type="NCBI Taxonomy" id="863227"/>
    <lineage>
        <taxon>Bacteria</taxon>
        <taxon>Pseudomonadati</taxon>
        <taxon>Pseudomonadota</taxon>
        <taxon>Betaproteobacteria</taxon>
        <taxon>Burkholderiales</taxon>
        <taxon>Burkholderiaceae</taxon>
        <taxon>Trinickia</taxon>
    </lineage>
</organism>
<keyword evidence="1" id="KW-0472">Membrane</keyword>
<evidence type="ECO:0000313" key="2">
    <source>
        <dbReference type="EMBL" id="PMS38326.1"/>
    </source>
</evidence>
<dbReference type="EMBL" id="PNYC01000001">
    <property type="protein sequence ID" value="PMS38326.1"/>
    <property type="molecule type" value="Genomic_DNA"/>
</dbReference>
<dbReference type="Proteomes" id="UP000235777">
    <property type="component" value="Unassembled WGS sequence"/>
</dbReference>
<keyword evidence="3" id="KW-1185">Reference proteome</keyword>
<dbReference type="AlphaFoldDB" id="A0A2N7X986"/>
<name>A0A2N7X986_9BURK</name>
<evidence type="ECO:0000313" key="3">
    <source>
        <dbReference type="Proteomes" id="UP000235777"/>
    </source>
</evidence>
<sequence length="161" mass="17113">MDSNGVYGLHAAVLVAMTSVSFCAAAADFPKRGEAEFDTYATVRTLGSIDSGAGTGGVWDYSGVIQNVKGDGPFNNMVVRCLQNWTTIAEQFRIVGSCVLTDPDGDSIFDVFEATNFELVAGIGKYKGISGHGSITRTRLHDLPGGARGLVNHHTVAWEIK</sequence>
<keyword evidence="1" id="KW-0812">Transmembrane</keyword>
<evidence type="ECO:0000256" key="1">
    <source>
        <dbReference type="SAM" id="Phobius"/>
    </source>
</evidence>
<gene>
    <name evidence="2" type="ORF">C0Z20_00035</name>
</gene>
<keyword evidence="1" id="KW-1133">Transmembrane helix</keyword>
<feature type="transmembrane region" description="Helical" evidence="1">
    <location>
        <begin position="6"/>
        <end position="27"/>
    </location>
</feature>
<dbReference type="STRING" id="863227.GCA_000373005_02433"/>